<name>A0A023X789_RUBRA</name>
<dbReference type="RefSeq" id="WP_038683395.1">
    <property type="nucleotide sequence ID" value="NZ_CP007514.1"/>
</dbReference>
<evidence type="ECO:0000313" key="1">
    <source>
        <dbReference type="EMBL" id="AHY48046.1"/>
    </source>
</evidence>
<evidence type="ECO:0000313" key="3">
    <source>
        <dbReference type="Proteomes" id="UP000025229"/>
    </source>
</evidence>
<reference evidence="1 3" key="1">
    <citation type="submission" date="2014-03" db="EMBL/GenBank/DDBJ databases">
        <title>Complete genome sequence of the Radio-Resistant Rubrobacter radiotolerans RSPS-4.</title>
        <authorList>
            <person name="Egas C.C."/>
            <person name="Barroso C.C."/>
            <person name="Froufe H.J.C."/>
            <person name="Pacheco J.J."/>
            <person name="Albuquerque L.L."/>
            <person name="da Costa M.M.S."/>
        </authorList>
    </citation>
    <scope>NUCLEOTIDE SEQUENCE [LARGE SCALE GENOMIC DNA]</scope>
    <source>
        <strain evidence="1 3">RSPS-4</strain>
    </source>
</reference>
<dbReference type="Proteomes" id="UP001281130">
    <property type="component" value="Unassembled WGS sequence"/>
</dbReference>
<dbReference type="AlphaFoldDB" id="A0A023X789"/>
<dbReference type="Proteomes" id="UP000025229">
    <property type="component" value="Chromosome"/>
</dbReference>
<dbReference type="STRING" id="42256.RradSPS_2763"/>
<dbReference type="KEGG" id="rrd:RradSPS_2763"/>
<keyword evidence="3" id="KW-1185">Reference proteome</keyword>
<sequence>MMDARVAIYVDYNSQLAKSVAESIWSGLTRSAAQSGGGRISTYWDGLDPRNVLKLATSRSPRPEGAERGVVIFAVGQDRPDAVDDIPVADLSGTERTIFGLVVAVPEPQSPLAGPLLYQGVERLTNGGVRMGDIEPALLRSASAECESYAERLMERLRDARGRAR</sequence>
<accession>A0A023X789</accession>
<protein>
    <submittedName>
        <fullName evidence="1">Uncharacterized protein</fullName>
    </submittedName>
</protein>
<proteinExistence type="predicted"/>
<evidence type="ECO:0000313" key="2">
    <source>
        <dbReference type="EMBL" id="MDX5892685.1"/>
    </source>
</evidence>
<dbReference type="EMBL" id="JAWXXX010000001">
    <property type="protein sequence ID" value="MDX5892685.1"/>
    <property type="molecule type" value="Genomic_DNA"/>
</dbReference>
<dbReference type="EMBL" id="CP007514">
    <property type="protein sequence ID" value="AHY48046.1"/>
    <property type="molecule type" value="Genomic_DNA"/>
</dbReference>
<dbReference type="OrthoDB" id="5243459at2"/>
<gene>
    <name evidence="1" type="ORF">RradSPS_2763</name>
    <name evidence="2" type="ORF">SIL72_01450</name>
</gene>
<reference evidence="2" key="2">
    <citation type="submission" date="2023-11" db="EMBL/GenBank/DDBJ databases">
        <title>MicrobeMod: A computational toolkit for identifying prokaryotic methylation and restriction-modification with nanopore sequencing.</title>
        <authorList>
            <person name="Crits-Christoph A."/>
            <person name="Kang S.C."/>
            <person name="Lee H."/>
            <person name="Ostrov N."/>
        </authorList>
    </citation>
    <scope>NUCLEOTIDE SEQUENCE</scope>
    <source>
        <strain evidence="2">ATCC 51242</strain>
    </source>
</reference>
<organism evidence="1 3">
    <name type="scientific">Rubrobacter radiotolerans</name>
    <name type="common">Arthrobacter radiotolerans</name>
    <dbReference type="NCBI Taxonomy" id="42256"/>
    <lineage>
        <taxon>Bacteria</taxon>
        <taxon>Bacillati</taxon>
        <taxon>Actinomycetota</taxon>
        <taxon>Rubrobacteria</taxon>
        <taxon>Rubrobacterales</taxon>
        <taxon>Rubrobacteraceae</taxon>
        <taxon>Rubrobacter</taxon>
    </lineage>
</organism>
<dbReference type="HOGENOM" id="CLU_1748307_0_0_11"/>